<evidence type="ECO:0000313" key="7">
    <source>
        <dbReference type="EMBL" id="NIJ44819.1"/>
    </source>
</evidence>
<evidence type="ECO:0000256" key="5">
    <source>
        <dbReference type="ARBA" id="ARBA00023295"/>
    </source>
</evidence>
<comment type="similarity">
    <text evidence="1 6">Belongs to the glycosyl hydrolase 43 family.</text>
</comment>
<evidence type="ECO:0000256" key="1">
    <source>
        <dbReference type="ARBA" id="ARBA00009865"/>
    </source>
</evidence>
<protein>
    <submittedName>
        <fullName evidence="7">Beta-xylosidase</fullName>
    </submittedName>
</protein>
<dbReference type="InterPro" id="IPR006710">
    <property type="entry name" value="Glyco_hydro_43"/>
</dbReference>
<dbReference type="Gene3D" id="2.115.10.20">
    <property type="entry name" value="Glycosyl hydrolase domain, family 43"/>
    <property type="match status" value="1"/>
</dbReference>
<dbReference type="InterPro" id="IPR023296">
    <property type="entry name" value="Glyco_hydro_beta-prop_sf"/>
</dbReference>
<comment type="caution">
    <text evidence="7">The sequence shown here is derived from an EMBL/GenBank/DDBJ whole genome shotgun (WGS) entry which is preliminary data.</text>
</comment>
<keyword evidence="5 6" id="KW-0326">Glycosidase</keyword>
<name>A0ABX0U7K5_9FLAO</name>
<dbReference type="Pfam" id="PF04616">
    <property type="entry name" value="Glyco_hydro_43"/>
    <property type="match status" value="1"/>
</dbReference>
<dbReference type="PANTHER" id="PTHR43772">
    <property type="entry name" value="ENDO-1,4-BETA-XYLANASE"/>
    <property type="match status" value="1"/>
</dbReference>
<evidence type="ECO:0000256" key="6">
    <source>
        <dbReference type="RuleBase" id="RU361187"/>
    </source>
</evidence>
<keyword evidence="2" id="KW-0858">Xylan degradation</keyword>
<keyword evidence="2" id="KW-0624">Polysaccharide degradation</keyword>
<dbReference type="RefSeq" id="WP_167185542.1">
    <property type="nucleotide sequence ID" value="NZ_JAASQL010000001.1"/>
</dbReference>
<dbReference type="PANTHER" id="PTHR43772:SF2">
    <property type="entry name" value="PUTATIVE (AFU_ORTHOLOGUE AFUA_2G04480)-RELATED"/>
    <property type="match status" value="1"/>
</dbReference>
<dbReference type="EMBL" id="JAASQL010000001">
    <property type="protein sequence ID" value="NIJ44819.1"/>
    <property type="molecule type" value="Genomic_DNA"/>
</dbReference>
<dbReference type="Proteomes" id="UP000745859">
    <property type="component" value="Unassembled WGS sequence"/>
</dbReference>
<organism evidence="7 8">
    <name type="scientific">Wenyingzhuangia heitensis</name>
    <dbReference type="NCBI Taxonomy" id="1487859"/>
    <lineage>
        <taxon>Bacteria</taxon>
        <taxon>Pseudomonadati</taxon>
        <taxon>Bacteroidota</taxon>
        <taxon>Flavobacteriia</taxon>
        <taxon>Flavobacteriales</taxon>
        <taxon>Flavobacteriaceae</taxon>
        <taxon>Wenyingzhuangia</taxon>
    </lineage>
</organism>
<gene>
    <name evidence="7" type="ORF">FHR24_001258</name>
</gene>
<dbReference type="InterPro" id="IPR052176">
    <property type="entry name" value="Glycosyl_Hydrlase_43_Enz"/>
</dbReference>
<evidence type="ECO:0000313" key="8">
    <source>
        <dbReference type="Proteomes" id="UP000745859"/>
    </source>
</evidence>
<keyword evidence="4" id="KW-0119">Carbohydrate metabolism</keyword>
<reference evidence="7 8" key="1">
    <citation type="submission" date="2020-03" db="EMBL/GenBank/DDBJ databases">
        <title>Genomic Encyclopedia of Type Strains, Phase IV (KMG-IV): sequencing the most valuable type-strain genomes for metagenomic binning, comparative biology and taxonomic classification.</title>
        <authorList>
            <person name="Goeker M."/>
        </authorList>
    </citation>
    <scope>NUCLEOTIDE SEQUENCE [LARGE SCALE GENOMIC DNA]</scope>
    <source>
        <strain evidence="7 8">DSM 101599</strain>
    </source>
</reference>
<evidence type="ECO:0000256" key="4">
    <source>
        <dbReference type="ARBA" id="ARBA00023277"/>
    </source>
</evidence>
<keyword evidence="8" id="KW-1185">Reference proteome</keyword>
<accession>A0ABX0U7K5</accession>
<keyword evidence="3 6" id="KW-0378">Hydrolase</keyword>
<sequence length="329" mass="37485">MKKVFSLLVTVVITSISYSQNPFIKHKYTADPSARVFNGRLYVYTSHDRDDATYFDMLDWACFSTDNMKDWKDHGAIFSLKDISWAEKWAWAPDAVKRNNKYYLYYPVERKKIGVAVANKPEGPFKDIIGKPLVDGIAEPFAGAEPIDPAILIDDDGQAYMYFGCREARVVKLKENMVELDGSLQEVIILDKQGKRLLWKEKSEKEPNLQINHGGDGVYGEGPWMFKRNGLYYYVYSNGWSKDATMIYATSQNPMGPFVYQGKVMKPVSSGTSHGSIVTYKNQWYVFYHTQDLSGNGFKRSICVDKLFFNKNGDIIPVAPTKEGVKKVD</sequence>
<evidence type="ECO:0000256" key="3">
    <source>
        <dbReference type="ARBA" id="ARBA00022801"/>
    </source>
</evidence>
<evidence type="ECO:0000256" key="2">
    <source>
        <dbReference type="ARBA" id="ARBA00022651"/>
    </source>
</evidence>
<proteinExistence type="inferred from homology"/>
<dbReference type="CDD" id="cd08990">
    <property type="entry name" value="GH43_AXH_like"/>
    <property type="match status" value="1"/>
</dbReference>
<dbReference type="SUPFAM" id="SSF75005">
    <property type="entry name" value="Arabinanase/levansucrase/invertase"/>
    <property type="match status" value="1"/>
</dbReference>